<comment type="similarity">
    <text evidence="10">Belongs to the MnmG family. TrmFO subfamily.</text>
</comment>
<dbReference type="GO" id="GO:0050660">
    <property type="term" value="F:flavin adenine dinucleotide binding"/>
    <property type="evidence" value="ECO:0007669"/>
    <property type="project" value="UniProtKB-UniRule"/>
</dbReference>
<dbReference type="InterPro" id="IPR002218">
    <property type="entry name" value="MnmG-rel"/>
</dbReference>
<gene>
    <name evidence="10 12" type="primary">trmFO</name>
    <name evidence="12" type="ORF">IPN91_13115</name>
</gene>
<evidence type="ECO:0000256" key="7">
    <source>
        <dbReference type="ARBA" id="ARBA00022827"/>
    </source>
</evidence>
<evidence type="ECO:0000256" key="8">
    <source>
        <dbReference type="ARBA" id="ARBA00022857"/>
    </source>
</evidence>
<dbReference type="NCBIfam" id="NF003739">
    <property type="entry name" value="PRK05335.1"/>
    <property type="match status" value="1"/>
</dbReference>
<keyword evidence="8 10" id="KW-0521">NADP</keyword>
<keyword evidence="3 10" id="KW-0489">Methyltransferase</keyword>
<dbReference type="EMBL" id="JADKCH010000021">
    <property type="protein sequence ID" value="MBK8573542.1"/>
    <property type="molecule type" value="Genomic_DNA"/>
</dbReference>
<keyword evidence="9 10" id="KW-0520">NAD</keyword>
<evidence type="ECO:0000256" key="3">
    <source>
        <dbReference type="ARBA" id="ARBA00022603"/>
    </source>
</evidence>
<evidence type="ECO:0000256" key="1">
    <source>
        <dbReference type="ARBA" id="ARBA00001974"/>
    </source>
</evidence>
<dbReference type="PANTHER" id="PTHR11806">
    <property type="entry name" value="GLUCOSE INHIBITED DIVISION PROTEIN A"/>
    <property type="match status" value="1"/>
</dbReference>
<evidence type="ECO:0000256" key="9">
    <source>
        <dbReference type="ARBA" id="ARBA00023027"/>
    </source>
</evidence>
<dbReference type="PANTHER" id="PTHR11806:SF2">
    <property type="entry name" value="METHYLENETETRAHYDROFOLATE--TRNA-(URACIL-5-)-METHYLTRANSFERASE TRMFO"/>
    <property type="match status" value="1"/>
</dbReference>
<dbReference type="GO" id="GO:0002098">
    <property type="term" value="P:tRNA wobble uridine modification"/>
    <property type="evidence" value="ECO:0007669"/>
    <property type="project" value="TreeGrafter"/>
</dbReference>
<dbReference type="InterPro" id="IPR004417">
    <property type="entry name" value="TrmFO"/>
</dbReference>
<dbReference type="Proteomes" id="UP000709959">
    <property type="component" value="Unassembled WGS sequence"/>
</dbReference>
<dbReference type="NCBIfam" id="TIGR00137">
    <property type="entry name" value="gid_trmFO"/>
    <property type="match status" value="1"/>
</dbReference>
<evidence type="ECO:0000256" key="4">
    <source>
        <dbReference type="ARBA" id="ARBA00022630"/>
    </source>
</evidence>
<dbReference type="InterPro" id="IPR036188">
    <property type="entry name" value="FAD/NAD-bd_sf"/>
</dbReference>
<evidence type="ECO:0000313" key="13">
    <source>
        <dbReference type="Proteomes" id="UP000709959"/>
    </source>
</evidence>
<dbReference type="HAMAP" id="MF_01037">
    <property type="entry name" value="TrmFO"/>
    <property type="match status" value="1"/>
</dbReference>
<keyword evidence="5 10" id="KW-0808">Transferase</keyword>
<dbReference type="GO" id="GO:0030488">
    <property type="term" value="P:tRNA methylation"/>
    <property type="evidence" value="ECO:0007669"/>
    <property type="project" value="TreeGrafter"/>
</dbReference>
<evidence type="ECO:0000256" key="2">
    <source>
        <dbReference type="ARBA" id="ARBA00022490"/>
    </source>
</evidence>
<keyword evidence="7 10" id="KW-0274">FAD</keyword>
<comment type="function">
    <text evidence="10">Catalyzes the folate-dependent formation of 5-methyl-uridine at position 54 (M-5-U54) in all tRNAs.</text>
</comment>
<feature type="domain" description="MnmG N-terminal" evidence="11">
    <location>
        <begin position="34"/>
        <end position="394"/>
    </location>
</feature>
<comment type="catalytic activity">
    <reaction evidence="10">
        <text>uridine(54) in tRNA + (6R)-5,10-methylene-5,6,7,8-tetrahydrofolate + NADPH + H(+) = 5-methyluridine(54) in tRNA + (6S)-5,6,7,8-tetrahydrofolate + NADP(+)</text>
        <dbReference type="Rhea" id="RHEA:62372"/>
        <dbReference type="Rhea" id="RHEA-COMP:10167"/>
        <dbReference type="Rhea" id="RHEA-COMP:10193"/>
        <dbReference type="ChEBI" id="CHEBI:15378"/>
        <dbReference type="ChEBI" id="CHEBI:15636"/>
        <dbReference type="ChEBI" id="CHEBI:57453"/>
        <dbReference type="ChEBI" id="CHEBI:57783"/>
        <dbReference type="ChEBI" id="CHEBI:58349"/>
        <dbReference type="ChEBI" id="CHEBI:65315"/>
        <dbReference type="ChEBI" id="CHEBI:74447"/>
        <dbReference type="EC" id="2.1.1.74"/>
    </reaction>
</comment>
<keyword evidence="4 10" id="KW-0285">Flavoprotein</keyword>
<dbReference type="EC" id="2.1.1.74" evidence="10"/>
<reference evidence="12 13" key="1">
    <citation type="submission" date="2020-10" db="EMBL/GenBank/DDBJ databases">
        <title>Connecting structure to function with the recovery of over 1000 high-quality activated sludge metagenome-assembled genomes encoding full-length rRNA genes using long-read sequencing.</title>
        <authorList>
            <person name="Singleton C.M."/>
            <person name="Petriglieri F."/>
            <person name="Kristensen J.M."/>
            <person name="Kirkegaard R.H."/>
            <person name="Michaelsen T.Y."/>
            <person name="Andersen M.H."/>
            <person name="Karst S.M."/>
            <person name="Dueholm M.S."/>
            <person name="Nielsen P.H."/>
            <person name="Albertsen M."/>
        </authorList>
    </citation>
    <scope>NUCLEOTIDE SEQUENCE [LARGE SCALE GENOMIC DNA]</scope>
    <source>
        <strain evidence="12">OdNE_18-Q3-R46-58_MAXAC.008</strain>
    </source>
</reference>
<keyword evidence="6 10" id="KW-0819">tRNA processing</keyword>
<sequence>MRARLRIHQHRWEPAPLGNSEHAVESAAWGEALIHIIGAGLAGSEAAWQLASRGHSLRITEMRPQWTTPAHRTDQAAEMVCSNSFKSDDPNSATGILKAEMRRMDSLILRCAEATRVPAGNSLAVDRELFSSTVTETLKHHPNIEWVEAQVSVPDLRHPTILATGPLTSDPLADWLAKITGSGCLHFYDAIAPIVELDSIDMEIAWKASRYDKGGADFINCPLDQPQYEAFLDALLSAERVPLHAVDTPYFEACLPIEVMADRGRETLRHGPMKPVGLDNPRTGRWPHAIVQLRQDTLAGEHFNLVGFQTRLKWGAQKEVFRLIPGLARAEFARFGSIHRNTYLQAPFLLDATLAVKSVPNLWVAGQLSGVEGYLESAAAGLAAAHFVDLATRGEAPMPFPRDTVLGSLLHYLAHSSSKDFGPTNAMLGLLPPIPDDELDVRGLKRSGGLRAVKAAKGEAHRKRALASLERHLGSLDQVR</sequence>
<keyword evidence="2 10" id="KW-0963">Cytoplasm</keyword>
<protein>
    <recommendedName>
        <fullName evidence="10">Methylenetetrahydrofolate--tRNA-(uracil-5-)-methyltransferase TrmFO</fullName>
        <ecNumber evidence="10">2.1.1.74</ecNumber>
    </recommendedName>
    <alternativeName>
        <fullName evidence="10">Folate-dependent tRNA (uracil-5-)-methyltransferase</fullName>
    </alternativeName>
    <alternativeName>
        <fullName evidence="10">Folate-dependent tRNA(M-5-U54)-methyltransferase</fullName>
    </alternativeName>
</protein>
<proteinExistence type="inferred from homology"/>
<dbReference type="GO" id="GO:0005829">
    <property type="term" value="C:cytosol"/>
    <property type="evidence" value="ECO:0007669"/>
    <property type="project" value="TreeGrafter"/>
</dbReference>
<evidence type="ECO:0000259" key="11">
    <source>
        <dbReference type="Pfam" id="PF01134"/>
    </source>
</evidence>
<organism evidence="12 13">
    <name type="scientific">Candidatus Geothrix odensensis</name>
    <dbReference type="NCBI Taxonomy" id="2954440"/>
    <lineage>
        <taxon>Bacteria</taxon>
        <taxon>Pseudomonadati</taxon>
        <taxon>Acidobacteriota</taxon>
        <taxon>Holophagae</taxon>
        <taxon>Holophagales</taxon>
        <taxon>Holophagaceae</taxon>
        <taxon>Geothrix</taxon>
    </lineage>
</organism>
<evidence type="ECO:0000256" key="6">
    <source>
        <dbReference type="ARBA" id="ARBA00022694"/>
    </source>
</evidence>
<dbReference type="InterPro" id="IPR040131">
    <property type="entry name" value="MnmG_N"/>
</dbReference>
<accession>A0A936F5M1</accession>
<name>A0A936F5M1_9BACT</name>
<evidence type="ECO:0000256" key="10">
    <source>
        <dbReference type="HAMAP-Rule" id="MF_01037"/>
    </source>
</evidence>
<comment type="caution">
    <text evidence="12">The sequence shown here is derived from an EMBL/GenBank/DDBJ whole genome shotgun (WGS) entry which is preliminary data.</text>
</comment>
<comment type="cofactor">
    <cofactor evidence="1 10">
        <name>FAD</name>
        <dbReference type="ChEBI" id="CHEBI:57692"/>
    </cofactor>
</comment>
<evidence type="ECO:0000256" key="5">
    <source>
        <dbReference type="ARBA" id="ARBA00022679"/>
    </source>
</evidence>
<dbReference type="Pfam" id="PF01134">
    <property type="entry name" value="GIDA"/>
    <property type="match status" value="1"/>
</dbReference>
<feature type="binding site" evidence="10">
    <location>
        <begin position="38"/>
        <end position="43"/>
    </location>
    <ligand>
        <name>FAD</name>
        <dbReference type="ChEBI" id="CHEBI:57692"/>
    </ligand>
</feature>
<comment type="catalytic activity">
    <reaction evidence="10">
        <text>uridine(54) in tRNA + (6R)-5,10-methylene-5,6,7,8-tetrahydrofolate + NADH + H(+) = 5-methyluridine(54) in tRNA + (6S)-5,6,7,8-tetrahydrofolate + NAD(+)</text>
        <dbReference type="Rhea" id="RHEA:16873"/>
        <dbReference type="Rhea" id="RHEA-COMP:10167"/>
        <dbReference type="Rhea" id="RHEA-COMP:10193"/>
        <dbReference type="ChEBI" id="CHEBI:15378"/>
        <dbReference type="ChEBI" id="CHEBI:15636"/>
        <dbReference type="ChEBI" id="CHEBI:57453"/>
        <dbReference type="ChEBI" id="CHEBI:57540"/>
        <dbReference type="ChEBI" id="CHEBI:57945"/>
        <dbReference type="ChEBI" id="CHEBI:65315"/>
        <dbReference type="ChEBI" id="CHEBI:74447"/>
        <dbReference type="EC" id="2.1.1.74"/>
    </reaction>
</comment>
<evidence type="ECO:0000313" key="12">
    <source>
        <dbReference type="EMBL" id="MBK8573542.1"/>
    </source>
</evidence>
<dbReference type="GO" id="GO:0047151">
    <property type="term" value="F:tRNA (uracil(54)-C5)-methyltransferase activity, 5,10-methylenetetrahydrofolate-dependent"/>
    <property type="evidence" value="ECO:0007669"/>
    <property type="project" value="UniProtKB-UniRule"/>
</dbReference>
<comment type="subcellular location">
    <subcellularLocation>
        <location evidence="10">Cytoplasm</location>
    </subcellularLocation>
</comment>
<dbReference type="Gene3D" id="3.50.50.60">
    <property type="entry name" value="FAD/NAD(P)-binding domain"/>
    <property type="match status" value="2"/>
</dbReference>
<dbReference type="AlphaFoldDB" id="A0A936F5M1"/>
<dbReference type="SUPFAM" id="SSF51905">
    <property type="entry name" value="FAD/NAD(P)-binding domain"/>
    <property type="match status" value="1"/>
</dbReference>